<feature type="compositionally biased region" description="Pro residues" evidence="1">
    <location>
        <begin position="77"/>
        <end position="89"/>
    </location>
</feature>
<keyword evidence="3" id="KW-1185">Reference proteome</keyword>
<evidence type="ECO:0000313" key="2">
    <source>
        <dbReference type="EMBL" id="KAJ3473403.1"/>
    </source>
</evidence>
<feature type="region of interest" description="Disordered" evidence="1">
    <location>
        <begin position="149"/>
        <end position="290"/>
    </location>
</feature>
<organism evidence="2 3">
    <name type="scientific">Meripilus lineatus</name>
    <dbReference type="NCBI Taxonomy" id="2056292"/>
    <lineage>
        <taxon>Eukaryota</taxon>
        <taxon>Fungi</taxon>
        <taxon>Dikarya</taxon>
        <taxon>Basidiomycota</taxon>
        <taxon>Agaricomycotina</taxon>
        <taxon>Agaricomycetes</taxon>
        <taxon>Polyporales</taxon>
        <taxon>Meripilaceae</taxon>
        <taxon>Meripilus</taxon>
    </lineage>
</organism>
<evidence type="ECO:0000313" key="3">
    <source>
        <dbReference type="Proteomes" id="UP001212997"/>
    </source>
</evidence>
<feature type="compositionally biased region" description="Low complexity" evidence="1">
    <location>
        <begin position="64"/>
        <end position="76"/>
    </location>
</feature>
<protein>
    <submittedName>
        <fullName evidence="2">Uncharacterized protein</fullName>
    </submittedName>
</protein>
<name>A0AAD5UNR8_9APHY</name>
<reference evidence="2" key="1">
    <citation type="submission" date="2022-07" db="EMBL/GenBank/DDBJ databases">
        <title>Genome Sequence of Physisporinus lineatus.</title>
        <authorList>
            <person name="Buettner E."/>
        </authorList>
    </citation>
    <scope>NUCLEOTIDE SEQUENCE</scope>
    <source>
        <strain evidence="2">VT162</strain>
    </source>
</reference>
<proteinExistence type="predicted"/>
<dbReference type="AlphaFoldDB" id="A0AAD5UNR8"/>
<feature type="compositionally biased region" description="Basic and acidic residues" evidence="1">
    <location>
        <begin position="211"/>
        <end position="220"/>
    </location>
</feature>
<comment type="caution">
    <text evidence="2">The sequence shown here is derived from an EMBL/GenBank/DDBJ whole genome shotgun (WGS) entry which is preliminary data.</text>
</comment>
<dbReference type="EMBL" id="JANAWD010001410">
    <property type="protein sequence ID" value="KAJ3473403.1"/>
    <property type="molecule type" value="Genomic_DNA"/>
</dbReference>
<gene>
    <name evidence="2" type="ORF">NLI96_g13020</name>
</gene>
<sequence length="290" mass="30540">MRRSNLVAICLAPEIDVVELVLILSAILLTPSSQTRQLSSTLKVINDITMAPRGSKSKAPTPRPSTNPRTTRRNAAAPPPDIPLPPSRKPPTRRAKGTDHATDNVGDNPDAVSQDEDGTKAKRVPKPRPVPRSTNTVLSTDYALISAQRQQEVFHQGRKGSTATKNIIPGPGLPPIAVLPAGPSDSEHDQLGSDGEEDEGEDGNGNGNGDRTNKSDEARESSQAPGGPSATEGAGGPSEKTPVQKNPREEDLVEKNPHEEDPNSVKSKDLMPDSSKAAGGGGERGHGDEI</sequence>
<feature type="region of interest" description="Disordered" evidence="1">
    <location>
        <begin position="49"/>
        <end position="137"/>
    </location>
</feature>
<evidence type="ECO:0000256" key="1">
    <source>
        <dbReference type="SAM" id="MobiDB-lite"/>
    </source>
</evidence>
<feature type="compositionally biased region" description="Polar residues" evidence="1">
    <location>
        <begin position="149"/>
        <end position="165"/>
    </location>
</feature>
<dbReference type="Proteomes" id="UP001212997">
    <property type="component" value="Unassembled WGS sequence"/>
</dbReference>
<accession>A0AAD5UNR8</accession>
<feature type="compositionally biased region" description="Basic and acidic residues" evidence="1">
    <location>
        <begin position="246"/>
        <end position="271"/>
    </location>
</feature>